<sequence>MPETRMFDGSSAEGIQKLVREALGETIRPVDPGHPSQIVEAEQSEDPAPTSAAADLDTVSWPFPQD</sequence>
<organism evidence="2 3">
    <name type="scientific">Tessaracoccus palaemonis</name>
    <dbReference type="NCBI Taxonomy" id="2829499"/>
    <lineage>
        <taxon>Bacteria</taxon>
        <taxon>Bacillati</taxon>
        <taxon>Actinomycetota</taxon>
        <taxon>Actinomycetes</taxon>
        <taxon>Propionibacteriales</taxon>
        <taxon>Propionibacteriaceae</taxon>
        <taxon>Tessaracoccus</taxon>
    </lineage>
</organism>
<proteinExistence type="predicted"/>
<accession>A0ABX8SJJ5</accession>
<evidence type="ECO:0000313" key="3">
    <source>
        <dbReference type="Proteomes" id="UP000824504"/>
    </source>
</evidence>
<evidence type="ECO:0000256" key="1">
    <source>
        <dbReference type="SAM" id="MobiDB-lite"/>
    </source>
</evidence>
<dbReference type="Proteomes" id="UP000824504">
    <property type="component" value="Chromosome"/>
</dbReference>
<reference evidence="2 3" key="1">
    <citation type="submission" date="2021-07" db="EMBL/GenBank/DDBJ databases">
        <title>complete genome sequencing of Tessaracoccus sp.J1M15.</title>
        <authorList>
            <person name="Bae J.-W."/>
            <person name="Kim D.-y."/>
        </authorList>
    </citation>
    <scope>NUCLEOTIDE SEQUENCE [LARGE SCALE GENOMIC DNA]</scope>
    <source>
        <strain evidence="2 3">J1M15</strain>
    </source>
</reference>
<protein>
    <submittedName>
        <fullName evidence="2">Uncharacterized protein</fullName>
    </submittedName>
</protein>
<keyword evidence="3" id="KW-1185">Reference proteome</keyword>
<feature type="region of interest" description="Disordered" evidence="1">
    <location>
        <begin position="41"/>
        <end position="66"/>
    </location>
</feature>
<evidence type="ECO:0000313" key="2">
    <source>
        <dbReference type="EMBL" id="QXT63541.1"/>
    </source>
</evidence>
<name>A0ABX8SJJ5_9ACTN</name>
<dbReference type="RefSeq" id="WP_219083470.1">
    <property type="nucleotide sequence ID" value="NZ_CP079216.1"/>
</dbReference>
<gene>
    <name evidence="2" type="ORF">KDB89_03430</name>
</gene>
<dbReference type="EMBL" id="CP079216">
    <property type="protein sequence ID" value="QXT63541.1"/>
    <property type="molecule type" value="Genomic_DNA"/>
</dbReference>